<protein>
    <recommendedName>
        <fullName evidence="2">Fe2OG dioxygenase domain-containing protein</fullName>
    </recommendedName>
</protein>
<evidence type="ECO:0000313" key="3">
    <source>
        <dbReference type="EMBL" id="KIO22443.1"/>
    </source>
</evidence>
<dbReference type="PANTHER" id="PTHR33099:SF7">
    <property type="entry name" value="MYND-TYPE DOMAIN-CONTAINING PROTEIN"/>
    <property type="match status" value="1"/>
</dbReference>
<dbReference type="InterPro" id="IPR044862">
    <property type="entry name" value="Pro_4_hyd_alph_FE2OG_OXY"/>
</dbReference>
<proteinExistence type="predicted"/>
<dbReference type="HOGENOM" id="CLU_019613_2_1_1"/>
<dbReference type="Pfam" id="PF13640">
    <property type="entry name" value="2OG-FeII_Oxy_3"/>
    <property type="match status" value="1"/>
</dbReference>
<feature type="region of interest" description="Disordered" evidence="1">
    <location>
        <begin position="1"/>
        <end position="28"/>
    </location>
</feature>
<feature type="compositionally biased region" description="Polar residues" evidence="1">
    <location>
        <begin position="1"/>
        <end position="14"/>
    </location>
</feature>
<dbReference type="OrthoDB" id="27483at2759"/>
<sequence length="517" mass="57166">MSSPSEDAQQLNEESSPEVFLSSRPPVTPHEAGTIDKIIDALIGSETFYLSGTLDLATLGVSNPTILYSVSGPDGDVQAARVISLSKPSTEALDLLHAEADPSPFGHNKELVHDESYRRARELRSDRFNLNFDPIAVDTGVLAAVSAFAAPHLEGSPAEDDHIHPAVREPELVHKKTGVQAKLYKLNSYTTGGHFKKHQDTPKAENHIGTLLFGIPTSFSGGELILSDMSEPETGKITIDWSKPSPSNTSTPSLPWVFFYSDVEHEILPVASGNRLTVAYDIYTTDTVRYRVPGNTDRINTQSIELFNELNGALKDEQFLNKGGKLAFALTYQYPAREMELAKKVAFDAILKGNDYLLFHTLKALLLTPQVRAVYQPEEFPDWHQADRLKELMDSGKPRYPADRFSSFRAHPPPPKTKRPGYFAGEDIAFFTAPTFMGIDSSRCESDDEPRIQLLTECASAEVDWELIWVKRPTKAAWAKASTFAYYGNEPDTSYTYVAGVLVVDVPALGEGARKRD</sequence>
<organism evidence="3 4">
    <name type="scientific">Tulasnella calospora MUT 4182</name>
    <dbReference type="NCBI Taxonomy" id="1051891"/>
    <lineage>
        <taxon>Eukaryota</taxon>
        <taxon>Fungi</taxon>
        <taxon>Dikarya</taxon>
        <taxon>Basidiomycota</taxon>
        <taxon>Agaricomycotina</taxon>
        <taxon>Agaricomycetes</taxon>
        <taxon>Cantharellales</taxon>
        <taxon>Tulasnellaceae</taxon>
        <taxon>Tulasnella</taxon>
    </lineage>
</organism>
<accession>A0A0C3KM65</accession>
<dbReference type="PROSITE" id="PS51471">
    <property type="entry name" value="FE2OG_OXY"/>
    <property type="match status" value="1"/>
</dbReference>
<dbReference type="Gene3D" id="2.60.120.620">
    <property type="entry name" value="q2cbj1_9rhob like domain"/>
    <property type="match status" value="1"/>
</dbReference>
<evidence type="ECO:0000256" key="1">
    <source>
        <dbReference type="SAM" id="MobiDB-lite"/>
    </source>
</evidence>
<name>A0A0C3KM65_9AGAM</name>
<evidence type="ECO:0000313" key="4">
    <source>
        <dbReference type="Proteomes" id="UP000054248"/>
    </source>
</evidence>
<dbReference type="Proteomes" id="UP000054248">
    <property type="component" value="Unassembled WGS sequence"/>
</dbReference>
<feature type="domain" description="Fe2OG dioxygenase" evidence="2">
    <location>
        <begin position="175"/>
        <end position="284"/>
    </location>
</feature>
<evidence type="ECO:0000259" key="2">
    <source>
        <dbReference type="PROSITE" id="PS51471"/>
    </source>
</evidence>
<dbReference type="EMBL" id="KN823109">
    <property type="protein sequence ID" value="KIO22443.1"/>
    <property type="molecule type" value="Genomic_DNA"/>
</dbReference>
<dbReference type="PANTHER" id="PTHR33099">
    <property type="entry name" value="FE2OG DIOXYGENASE DOMAIN-CONTAINING PROTEIN"/>
    <property type="match status" value="1"/>
</dbReference>
<dbReference type="AlphaFoldDB" id="A0A0C3KM65"/>
<gene>
    <name evidence="3" type="ORF">M407DRAFT_28025</name>
</gene>
<reference evidence="4" key="2">
    <citation type="submission" date="2015-01" db="EMBL/GenBank/DDBJ databases">
        <title>Evolutionary Origins and Diversification of the Mycorrhizal Mutualists.</title>
        <authorList>
            <consortium name="DOE Joint Genome Institute"/>
            <consortium name="Mycorrhizal Genomics Consortium"/>
            <person name="Kohler A."/>
            <person name="Kuo A."/>
            <person name="Nagy L.G."/>
            <person name="Floudas D."/>
            <person name="Copeland A."/>
            <person name="Barry K.W."/>
            <person name="Cichocki N."/>
            <person name="Veneault-Fourrey C."/>
            <person name="LaButti K."/>
            <person name="Lindquist E.A."/>
            <person name="Lipzen A."/>
            <person name="Lundell T."/>
            <person name="Morin E."/>
            <person name="Murat C."/>
            <person name="Riley R."/>
            <person name="Ohm R."/>
            <person name="Sun H."/>
            <person name="Tunlid A."/>
            <person name="Henrissat B."/>
            <person name="Grigoriev I.V."/>
            <person name="Hibbett D.S."/>
            <person name="Martin F."/>
        </authorList>
    </citation>
    <scope>NUCLEOTIDE SEQUENCE [LARGE SCALE GENOMIC DNA]</scope>
    <source>
        <strain evidence="4">MUT 4182</strain>
    </source>
</reference>
<reference evidence="3 4" key="1">
    <citation type="submission" date="2014-04" db="EMBL/GenBank/DDBJ databases">
        <authorList>
            <consortium name="DOE Joint Genome Institute"/>
            <person name="Kuo A."/>
            <person name="Girlanda M."/>
            <person name="Perotto S."/>
            <person name="Kohler A."/>
            <person name="Nagy L.G."/>
            <person name="Floudas D."/>
            <person name="Copeland A."/>
            <person name="Barry K.W."/>
            <person name="Cichocki N."/>
            <person name="Veneault-Fourrey C."/>
            <person name="LaButti K."/>
            <person name="Lindquist E.A."/>
            <person name="Lipzen A."/>
            <person name="Lundell T."/>
            <person name="Morin E."/>
            <person name="Murat C."/>
            <person name="Sun H."/>
            <person name="Tunlid A."/>
            <person name="Henrissat B."/>
            <person name="Grigoriev I.V."/>
            <person name="Hibbett D.S."/>
            <person name="Martin F."/>
            <person name="Nordberg H.P."/>
            <person name="Cantor M.N."/>
            <person name="Hua S.X."/>
        </authorList>
    </citation>
    <scope>NUCLEOTIDE SEQUENCE [LARGE SCALE GENOMIC DNA]</scope>
    <source>
        <strain evidence="3 4">MUT 4182</strain>
    </source>
</reference>
<keyword evidence="4" id="KW-1185">Reference proteome</keyword>
<dbReference type="InterPro" id="IPR005123">
    <property type="entry name" value="Oxoglu/Fe-dep_dioxygenase_dom"/>
</dbReference>
<dbReference type="STRING" id="1051891.A0A0C3KM65"/>